<dbReference type="HOGENOM" id="CLU_125054_2_0_10"/>
<dbReference type="PANTHER" id="PTHR33558:SF1">
    <property type="entry name" value="GLUTAREDOXIN-LIKE PROTEIN C5ORF63 HOMOLOG"/>
    <property type="match status" value="1"/>
</dbReference>
<evidence type="ECO:0008006" key="2">
    <source>
        <dbReference type="Google" id="ProtNLM"/>
    </source>
</evidence>
<dbReference type="EMBL" id="CP000108">
    <property type="protein sequence ID" value="ABB28722.1"/>
    <property type="molecule type" value="Genomic_DNA"/>
</dbReference>
<sequence>MATHHVLLYGKEGCCLCEKAFDALQRLQQSVAFTLETKDITDDPELFRSFRYRIPIIMVDGEQACAVRVDEAKMRTLLA</sequence>
<dbReference type="KEGG" id="cch:Cag_1466"/>
<name>Q3AQK3_CHLCH</name>
<evidence type="ECO:0000313" key="1">
    <source>
        <dbReference type="EMBL" id="ABB28722.1"/>
    </source>
</evidence>
<dbReference type="eggNOG" id="COG0695">
    <property type="taxonomic scope" value="Bacteria"/>
</dbReference>
<protein>
    <recommendedName>
        <fullName evidence="2">Glutaredoxin 2</fullName>
    </recommendedName>
</protein>
<dbReference type="AlphaFoldDB" id="Q3AQK3"/>
<organism evidence="1">
    <name type="scientific">Chlorobium chlorochromatii (strain CaD3)</name>
    <dbReference type="NCBI Taxonomy" id="340177"/>
    <lineage>
        <taxon>Bacteria</taxon>
        <taxon>Pseudomonadati</taxon>
        <taxon>Chlorobiota</taxon>
        <taxon>Chlorobiia</taxon>
        <taxon>Chlorobiales</taxon>
        <taxon>Chlorobiaceae</taxon>
        <taxon>Chlorobium/Pelodictyon group</taxon>
        <taxon>Chlorobium</taxon>
    </lineage>
</organism>
<dbReference type="InterPro" id="IPR036249">
    <property type="entry name" value="Thioredoxin-like_sf"/>
</dbReference>
<reference evidence="1" key="1">
    <citation type="submission" date="2005-08" db="EMBL/GenBank/DDBJ databases">
        <title>Complete sequence of Chlorobium chlorochromatii CaD3.</title>
        <authorList>
            <person name="Copeland A."/>
            <person name="Lucas S."/>
            <person name="Lapidus A."/>
            <person name="Barry K."/>
            <person name="Detter J.C."/>
            <person name="Glavina T."/>
            <person name="Hammon N."/>
            <person name="Israni S."/>
            <person name="Pitluck S."/>
            <person name="Bryant D."/>
            <person name="Schmutz J."/>
            <person name="Larimer F."/>
            <person name="Land M."/>
            <person name="Kyrpides N."/>
            <person name="Ivanova N."/>
            <person name="Richardson P."/>
        </authorList>
    </citation>
    <scope>NUCLEOTIDE SEQUENCE [LARGE SCALE GENOMIC DNA]</scope>
    <source>
        <strain evidence="1">CaD3</strain>
    </source>
</reference>
<dbReference type="PANTHER" id="PTHR33558">
    <property type="entry name" value="GLUTAREDOXIN-LIKE PROTEIN C5ORF63 HOMOLOG"/>
    <property type="match status" value="1"/>
</dbReference>
<gene>
    <name evidence="1" type="ordered locus">Cag_1466</name>
</gene>
<dbReference type="STRING" id="340177.Cag_1466"/>
<dbReference type="Gene3D" id="3.40.30.10">
    <property type="entry name" value="Glutaredoxin"/>
    <property type="match status" value="1"/>
</dbReference>
<dbReference type="InterPro" id="IPR052565">
    <property type="entry name" value="Glutaredoxin-like_YDR286C"/>
</dbReference>
<accession>Q3AQK3</accession>
<proteinExistence type="predicted"/>
<dbReference type="Pfam" id="PF05768">
    <property type="entry name" value="Glrx-like"/>
    <property type="match status" value="1"/>
</dbReference>
<dbReference type="InterPro" id="IPR008554">
    <property type="entry name" value="Glutaredoxin-like"/>
</dbReference>
<dbReference type="SUPFAM" id="SSF52833">
    <property type="entry name" value="Thioredoxin-like"/>
    <property type="match status" value="1"/>
</dbReference>